<keyword evidence="11 13" id="KW-0472">Membrane</keyword>
<dbReference type="InterPro" id="IPR003660">
    <property type="entry name" value="HAMP_dom"/>
</dbReference>
<evidence type="ECO:0000256" key="3">
    <source>
        <dbReference type="ARBA" id="ARBA00012438"/>
    </source>
</evidence>
<evidence type="ECO:0000256" key="1">
    <source>
        <dbReference type="ARBA" id="ARBA00000085"/>
    </source>
</evidence>
<keyword evidence="8 16" id="KW-0418">Kinase</keyword>
<evidence type="ECO:0000313" key="17">
    <source>
        <dbReference type="Proteomes" id="UP001596500"/>
    </source>
</evidence>
<dbReference type="InterPro" id="IPR005467">
    <property type="entry name" value="His_kinase_dom"/>
</dbReference>
<dbReference type="InterPro" id="IPR003661">
    <property type="entry name" value="HisK_dim/P_dom"/>
</dbReference>
<dbReference type="PANTHER" id="PTHR45453:SF1">
    <property type="entry name" value="PHOSPHATE REGULON SENSOR PROTEIN PHOR"/>
    <property type="match status" value="1"/>
</dbReference>
<dbReference type="Pfam" id="PF00512">
    <property type="entry name" value="HisKA"/>
    <property type="match status" value="1"/>
</dbReference>
<dbReference type="PROSITE" id="PS50885">
    <property type="entry name" value="HAMP"/>
    <property type="match status" value="1"/>
</dbReference>
<dbReference type="Gene3D" id="6.10.340.10">
    <property type="match status" value="1"/>
</dbReference>
<dbReference type="Pfam" id="PF02518">
    <property type="entry name" value="HATPase_c"/>
    <property type="match status" value="1"/>
</dbReference>
<feature type="domain" description="Histidine kinase" evidence="14">
    <location>
        <begin position="116"/>
        <end position="331"/>
    </location>
</feature>
<dbReference type="InterPro" id="IPR036097">
    <property type="entry name" value="HisK_dim/P_sf"/>
</dbReference>
<evidence type="ECO:0000256" key="2">
    <source>
        <dbReference type="ARBA" id="ARBA00004651"/>
    </source>
</evidence>
<keyword evidence="12" id="KW-0175">Coiled coil</keyword>
<keyword evidence="9" id="KW-0067">ATP-binding</keyword>
<evidence type="ECO:0000256" key="8">
    <source>
        <dbReference type="ARBA" id="ARBA00022777"/>
    </source>
</evidence>
<evidence type="ECO:0000256" key="12">
    <source>
        <dbReference type="SAM" id="Coils"/>
    </source>
</evidence>
<evidence type="ECO:0000256" key="7">
    <source>
        <dbReference type="ARBA" id="ARBA00022741"/>
    </source>
</evidence>
<dbReference type="RefSeq" id="WP_379864691.1">
    <property type="nucleotide sequence ID" value="NZ_JBHTBW010000021.1"/>
</dbReference>
<dbReference type="InterPro" id="IPR050351">
    <property type="entry name" value="BphY/WalK/GraS-like"/>
</dbReference>
<evidence type="ECO:0000313" key="16">
    <source>
        <dbReference type="EMBL" id="MFC7441403.1"/>
    </source>
</evidence>
<evidence type="ECO:0000256" key="5">
    <source>
        <dbReference type="ARBA" id="ARBA00022553"/>
    </source>
</evidence>
<dbReference type="GO" id="GO:0016301">
    <property type="term" value="F:kinase activity"/>
    <property type="evidence" value="ECO:0007669"/>
    <property type="project" value="UniProtKB-KW"/>
</dbReference>
<keyword evidence="10" id="KW-0902">Two-component regulatory system</keyword>
<accession>A0ABW2RK74</accession>
<sequence length="332" mass="38034">MAKDQAFYHYIYTRFLSIGTLIFIISFIVGYLYFSRLTGGIMRLKTAVEQIRRDAFLAKSPLDRKDELGDLSQGVYYMSTQIAQHIEQLQEEKDKLRAAVEQLKQLEQKQKRFIGNVTHEFKTPLTVLKAYTDLLEWYPDDLELISDAKRKLGKVTDNLIQMVEKVLYLASLEQYDFTHYAEPVAVKETLGELCERMKGKAQTLGIKLHIALTEAVIWADRESVMHIFMNLLDNAIKYNRPQGEVWVDNEIQGNEVVIRVGDTGMGIPEAARAKIFEPFYTVNKDRSRQSGGTGLGLTLVKELVEKQGGKIQLKEEKGQETCFVVTFSRHQP</sequence>
<evidence type="ECO:0000259" key="15">
    <source>
        <dbReference type="PROSITE" id="PS50885"/>
    </source>
</evidence>
<dbReference type="PROSITE" id="PS50109">
    <property type="entry name" value="HIS_KIN"/>
    <property type="match status" value="1"/>
</dbReference>
<organism evidence="16 17">
    <name type="scientific">Laceyella putida</name>
    <dbReference type="NCBI Taxonomy" id="110101"/>
    <lineage>
        <taxon>Bacteria</taxon>
        <taxon>Bacillati</taxon>
        <taxon>Bacillota</taxon>
        <taxon>Bacilli</taxon>
        <taxon>Bacillales</taxon>
        <taxon>Thermoactinomycetaceae</taxon>
        <taxon>Laceyella</taxon>
    </lineage>
</organism>
<dbReference type="Gene3D" id="1.10.287.130">
    <property type="match status" value="1"/>
</dbReference>
<evidence type="ECO:0000256" key="6">
    <source>
        <dbReference type="ARBA" id="ARBA00022679"/>
    </source>
</evidence>
<dbReference type="InterPro" id="IPR003594">
    <property type="entry name" value="HATPase_dom"/>
</dbReference>
<evidence type="ECO:0000256" key="13">
    <source>
        <dbReference type="SAM" id="Phobius"/>
    </source>
</evidence>
<keyword evidence="4" id="KW-1003">Cell membrane</keyword>
<evidence type="ECO:0000256" key="4">
    <source>
        <dbReference type="ARBA" id="ARBA00022475"/>
    </source>
</evidence>
<proteinExistence type="predicted"/>
<reference evidence="17" key="1">
    <citation type="journal article" date="2019" name="Int. J. Syst. Evol. Microbiol.">
        <title>The Global Catalogue of Microorganisms (GCM) 10K type strain sequencing project: providing services to taxonomists for standard genome sequencing and annotation.</title>
        <authorList>
            <consortium name="The Broad Institute Genomics Platform"/>
            <consortium name="The Broad Institute Genome Sequencing Center for Infectious Disease"/>
            <person name="Wu L."/>
            <person name="Ma J."/>
        </authorList>
    </citation>
    <scope>NUCLEOTIDE SEQUENCE [LARGE SCALE GENOMIC DNA]</scope>
    <source>
        <strain evidence="17">CGMCC 1.12942</strain>
    </source>
</reference>
<comment type="catalytic activity">
    <reaction evidence="1">
        <text>ATP + protein L-histidine = ADP + protein N-phospho-L-histidine.</text>
        <dbReference type="EC" id="2.7.13.3"/>
    </reaction>
</comment>
<protein>
    <recommendedName>
        <fullName evidence="3">histidine kinase</fullName>
        <ecNumber evidence="3">2.7.13.3</ecNumber>
    </recommendedName>
</protein>
<feature type="domain" description="HAMP" evidence="15">
    <location>
        <begin position="35"/>
        <end position="87"/>
    </location>
</feature>
<dbReference type="CDD" id="cd00082">
    <property type="entry name" value="HisKA"/>
    <property type="match status" value="1"/>
</dbReference>
<dbReference type="PRINTS" id="PR00344">
    <property type="entry name" value="BCTRLSENSOR"/>
</dbReference>
<dbReference type="PANTHER" id="PTHR45453">
    <property type="entry name" value="PHOSPHATE REGULON SENSOR PROTEIN PHOR"/>
    <property type="match status" value="1"/>
</dbReference>
<keyword evidence="13" id="KW-1133">Transmembrane helix</keyword>
<dbReference type="CDD" id="cd00075">
    <property type="entry name" value="HATPase"/>
    <property type="match status" value="1"/>
</dbReference>
<keyword evidence="13" id="KW-0812">Transmembrane</keyword>
<dbReference type="EMBL" id="JBHTBW010000021">
    <property type="protein sequence ID" value="MFC7441403.1"/>
    <property type="molecule type" value="Genomic_DNA"/>
</dbReference>
<dbReference type="SUPFAM" id="SSF47384">
    <property type="entry name" value="Homodimeric domain of signal transducing histidine kinase"/>
    <property type="match status" value="1"/>
</dbReference>
<name>A0ABW2RK74_9BACL</name>
<gene>
    <name evidence="16" type="ORF">ACFQNG_09550</name>
</gene>
<keyword evidence="17" id="KW-1185">Reference proteome</keyword>
<comment type="caution">
    <text evidence="16">The sequence shown here is derived from an EMBL/GenBank/DDBJ whole genome shotgun (WGS) entry which is preliminary data.</text>
</comment>
<dbReference type="InterPro" id="IPR036890">
    <property type="entry name" value="HATPase_C_sf"/>
</dbReference>
<dbReference type="Gene3D" id="3.30.565.10">
    <property type="entry name" value="Histidine kinase-like ATPase, C-terminal domain"/>
    <property type="match status" value="1"/>
</dbReference>
<evidence type="ECO:0000259" key="14">
    <source>
        <dbReference type="PROSITE" id="PS50109"/>
    </source>
</evidence>
<evidence type="ECO:0000256" key="11">
    <source>
        <dbReference type="ARBA" id="ARBA00023136"/>
    </source>
</evidence>
<dbReference type="SUPFAM" id="SSF55874">
    <property type="entry name" value="ATPase domain of HSP90 chaperone/DNA topoisomerase II/histidine kinase"/>
    <property type="match status" value="1"/>
</dbReference>
<comment type="subcellular location">
    <subcellularLocation>
        <location evidence="2">Cell membrane</location>
        <topology evidence="2">Multi-pass membrane protein</topology>
    </subcellularLocation>
</comment>
<feature type="coiled-coil region" evidence="12">
    <location>
        <begin position="79"/>
        <end position="116"/>
    </location>
</feature>
<dbReference type="SMART" id="SM00387">
    <property type="entry name" value="HATPase_c"/>
    <property type="match status" value="1"/>
</dbReference>
<feature type="transmembrane region" description="Helical" evidence="13">
    <location>
        <begin position="12"/>
        <end position="34"/>
    </location>
</feature>
<keyword evidence="5" id="KW-0597">Phosphoprotein</keyword>
<dbReference type="Proteomes" id="UP001596500">
    <property type="component" value="Unassembled WGS sequence"/>
</dbReference>
<evidence type="ECO:0000256" key="9">
    <source>
        <dbReference type="ARBA" id="ARBA00022840"/>
    </source>
</evidence>
<dbReference type="SMART" id="SM00388">
    <property type="entry name" value="HisKA"/>
    <property type="match status" value="1"/>
</dbReference>
<dbReference type="EC" id="2.7.13.3" evidence="3"/>
<dbReference type="InterPro" id="IPR004358">
    <property type="entry name" value="Sig_transdc_His_kin-like_C"/>
</dbReference>
<evidence type="ECO:0000256" key="10">
    <source>
        <dbReference type="ARBA" id="ARBA00023012"/>
    </source>
</evidence>
<keyword evidence="6" id="KW-0808">Transferase</keyword>
<keyword evidence="7" id="KW-0547">Nucleotide-binding</keyword>